<accession>A0AC34GMY5</accession>
<evidence type="ECO:0000313" key="1">
    <source>
        <dbReference type="Proteomes" id="UP000887579"/>
    </source>
</evidence>
<organism evidence="1 2">
    <name type="scientific">Panagrolaimus sp. ES5</name>
    <dbReference type="NCBI Taxonomy" id="591445"/>
    <lineage>
        <taxon>Eukaryota</taxon>
        <taxon>Metazoa</taxon>
        <taxon>Ecdysozoa</taxon>
        <taxon>Nematoda</taxon>
        <taxon>Chromadorea</taxon>
        <taxon>Rhabditida</taxon>
        <taxon>Tylenchina</taxon>
        <taxon>Panagrolaimomorpha</taxon>
        <taxon>Panagrolaimoidea</taxon>
        <taxon>Panagrolaimidae</taxon>
        <taxon>Panagrolaimus</taxon>
    </lineage>
</organism>
<evidence type="ECO:0000313" key="2">
    <source>
        <dbReference type="WBParaSite" id="ES5_v2.g397.t1"/>
    </source>
</evidence>
<protein>
    <submittedName>
        <fullName evidence="2">Uncharacterized protein</fullName>
    </submittedName>
</protein>
<proteinExistence type="predicted"/>
<dbReference type="Proteomes" id="UP000887579">
    <property type="component" value="Unplaced"/>
</dbReference>
<sequence length="188" mass="21747">MLYQVDGRYPLLNNVDKAQLANFENYKMFVIDALFENGTFGDSMGIGEFTQMMLAFSFDDFVMNSEYILMLSELVKSKNPSIREAAMSSAAQLAQRMYTKNNNYIQEATKIVLKRLHDSDNMKAEYPFLSSMLPVFKNLANYGTLKKIEQGDKEWPEVLKQFCTSFSKNDPIFHDFYETPCNQHKAME</sequence>
<reference evidence="2" key="1">
    <citation type="submission" date="2022-11" db="UniProtKB">
        <authorList>
            <consortium name="WormBaseParasite"/>
        </authorList>
    </citation>
    <scope>IDENTIFICATION</scope>
</reference>
<dbReference type="WBParaSite" id="ES5_v2.g397.t1">
    <property type="protein sequence ID" value="ES5_v2.g397.t1"/>
    <property type="gene ID" value="ES5_v2.g397"/>
</dbReference>
<name>A0AC34GMY5_9BILA</name>